<dbReference type="AlphaFoldDB" id="A0A967F0U5"/>
<keyword evidence="4" id="KW-1185">Reference proteome</keyword>
<evidence type="ECO:0000256" key="2">
    <source>
        <dbReference type="SAM" id="SignalP"/>
    </source>
</evidence>
<feature type="compositionally biased region" description="Polar residues" evidence="1">
    <location>
        <begin position="74"/>
        <end position="86"/>
    </location>
</feature>
<evidence type="ECO:0000313" key="4">
    <source>
        <dbReference type="Proteomes" id="UP000761264"/>
    </source>
</evidence>
<comment type="caution">
    <text evidence="3">The sequence shown here is derived from an EMBL/GenBank/DDBJ whole genome shotgun (WGS) entry which is preliminary data.</text>
</comment>
<dbReference type="RefSeq" id="WP_167228006.1">
    <property type="nucleotide sequence ID" value="NZ_JAAQPH010000017.1"/>
</dbReference>
<feature type="region of interest" description="Disordered" evidence="1">
    <location>
        <begin position="66"/>
        <end position="104"/>
    </location>
</feature>
<protein>
    <submittedName>
        <fullName evidence="3">Uncharacterized protein</fullName>
    </submittedName>
</protein>
<feature type="chain" id="PRO_5036832900" evidence="2">
    <location>
        <begin position="25"/>
        <end position="104"/>
    </location>
</feature>
<keyword evidence="2" id="KW-0732">Signal</keyword>
<gene>
    <name evidence="3" type="ORF">HBA54_20140</name>
</gene>
<evidence type="ECO:0000256" key="1">
    <source>
        <dbReference type="SAM" id="MobiDB-lite"/>
    </source>
</evidence>
<reference evidence="3" key="1">
    <citation type="submission" date="2020-03" db="EMBL/GenBank/DDBJ databases">
        <title>Genome of Pelagibius litoralis DSM 21314T.</title>
        <authorList>
            <person name="Wang G."/>
        </authorList>
    </citation>
    <scope>NUCLEOTIDE SEQUENCE</scope>
    <source>
        <strain evidence="3">DSM 21314</strain>
    </source>
</reference>
<dbReference type="Proteomes" id="UP000761264">
    <property type="component" value="Unassembled WGS sequence"/>
</dbReference>
<dbReference type="EMBL" id="JAAQPH010000017">
    <property type="protein sequence ID" value="NIA70915.1"/>
    <property type="molecule type" value="Genomic_DNA"/>
</dbReference>
<feature type="signal peptide" evidence="2">
    <location>
        <begin position="1"/>
        <end position="24"/>
    </location>
</feature>
<evidence type="ECO:0000313" key="3">
    <source>
        <dbReference type="EMBL" id="NIA70915.1"/>
    </source>
</evidence>
<accession>A0A967F0U5</accession>
<sequence>MTKILTAVMTTAFLLSSGANLSLADPAVNEDGSQTCNASGASTGVANGVCANDLATNEGYCDGGWSTEPGGGTTCSEPNASNSQELGAQKLKAAAPMPTRQPSR</sequence>
<proteinExistence type="predicted"/>
<organism evidence="3 4">
    <name type="scientific">Pelagibius litoralis</name>
    <dbReference type="NCBI Taxonomy" id="374515"/>
    <lineage>
        <taxon>Bacteria</taxon>
        <taxon>Pseudomonadati</taxon>
        <taxon>Pseudomonadota</taxon>
        <taxon>Alphaproteobacteria</taxon>
        <taxon>Rhodospirillales</taxon>
        <taxon>Rhodovibrionaceae</taxon>
        <taxon>Pelagibius</taxon>
    </lineage>
</organism>
<name>A0A967F0U5_9PROT</name>